<accession>A0A7C8IIC1</accession>
<dbReference type="EMBL" id="JAADJZ010000002">
    <property type="protein sequence ID" value="KAF2877312.1"/>
    <property type="molecule type" value="Genomic_DNA"/>
</dbReference>
<evidence type="ECO:0000256" key="1">
    <source>
        <dbReference type="SAM" id="MobiDB-lite"/>
    </source>
</evidence>
<proteinExistence type="predicted"/>
<keyword evidence="3" id="KW-1185">Reference proteome</keyword>
<sequence>MTATNRPTMESLPNELFNEVLTLVSLQDVKSVRSCSRRLERAAAMQFEERGLKHIKVFRTLHTLRDLAEMTTQKYEHIAAAVNTIEFVLGPNSVVQPNGDKFSPTGLCDGSLSTMDDAERKTWIQQWPDQIKTDAATILPLLKKFPNLQNIVIKTSQYRSQTYDPRNNVTLNDVQHLVHTSCVGNCVLPKQPTNKSGYLHAMIDAYKQLLPRQARLKITFQTTSRRATFQADQEDMTWFQRIRHLPVDLELHLKWYPQDPRSEERIVLDQVAQCTNLQDLSLVMAQNNYRNVDEYMTPKFRNHQWAPHIRSLALTNESWPPIFRKLLQLPRLQSVHFDQLRTGRSGHDQSNPAGYFSICTFSKSKCMEASWDKYKFSVGLNCALDTYYTSFVNPFWFVNLRFANVKTGVDWTDDERAERRNAMPSSGTPTSQPLSMMDDLTEFPL</sequence>
<reference evidence="2 3" key="1">
    <citation type="submission" date="2020-01" db="EMBL/GenBank/DDBJ databases">
        <authorList>
            <consortium name="DOE Joint Genome Institute"/>
            <person name="Haridas S."/>
            <person name="Albert R."/>
            <person name="Binder M."/>
            <person name="Bloem J."/>
            <person name="Labutti K."/>
            <person name="Salamov A."/>
            <person name="Andreopoulos B."/>
            <person name="Baker S.E."/>
            <person name="Barry K."/>
            <person name="Bills G."/>
            <person name="Bluhm B.H."/>
            <person name="Cannon C."/>
            <person name="Castanera R."/>
            <person name="Culley D.E."/>
            <person name="Daum C."/>
            <person name="Ezra D."/>
            <person name="Gonzalez J.B."/>
            <person name="Henrissat B."/>
            <person name="Kuo A."/>
            <person name="Liang C."/>
            <person name="Lipzen A."/>
            <person name="Lutzoni F."/>
            <person name="Magnuson J."/>
            <person name="Mondo S."/>
            <person name="Nolan M."/>
            <person name="Ohm R."/>
            <person name="Pangilinan J."/>
            <person name="Park H.-J.H."/>
            <person name="Ramirez L."/>
            <person name="Alfaro M."/>
            <person name="Sun H."/>
            <person name="Tritt A."/>
            <person name="Yoshinaga Y."/>
            <person name="Zwiers L.-H.L."/>
            <person name="Turgeon B.G."/>
            <person name="Goodwin S.B."/>
            <person name="Spatafora J.W."/>
            <person name="Crous P.W."/>
            <person name="Grigoriev I.V."/>
        </authorList>
    </citation>
    <scope>NUCLEOTIDE SEQUENCE [LARGE SCALE GENOMIC DNA]</scope>
    <source>
        <strain evidence="2 3">CBS 611.86</strain>
    </source>
</reference>
<comment type="caution">
    <text evidence="2">The sequence shown here is derived from an EMBL/GenBank/DDBJ whole genome shotgun (WGS) entry which is preliminary data.</text>
</comment>
<evidence type="ECO:0008006" key="4">
    <source>
        <dbReference type="Google" id="ProtNLM"/>
    </source>
</evidence>
<dbReference type="Proteomes" id="UP000481861">
    <property type="component" value="Unassembled WGS sequence"/>
</dbReference>
<feature type="region of interest" description="Disordered" evidence="1">
    <location>
        <begin position="416"/>
        <end position="438"/>
    </location>
</feature>
<gene>
    <name evidence="2" type="ORF">BDV95DRAFT_601722</name>
</gene>
<dbReference type="AlphaFoldDB" id="A0A7C8IIC1"/>
<protein>
    <recommendedName>
        <fullName evidence="4">F-box domain-containing protein</fullName>
    </recommendedName>
</protein>
<organism evidence="2 3">
    <name type="scientific">Massariosphaeria phaeospora</name>
    <dbReference type="NCBI Taxonomy" id="100035"/>
    <lineage>
        <taxon>Eukaryota</taxon>
        <taxon>Fungi</taxon>
        <taxon>Dikarya</taxon>
        <taxon>Ascomycota</taxon>
        <taxon>Pezizomycotina</taxon>
        <taxon>Dothideomycetes</taxon>
        <taxon>Pleosporomycetidae</taxon>
        <taxon>Pleosporales</taxon>
        <taxon>Pleosporales incertae sedis</taxon>
        <taxon>Massariosphaeria</taxon>
    </lineage>
</organism>
<feature type="compositionally biased region" description="Polar residues" evidence="1">
    <location>
        <begin position="423"/>
        <end position="434"/>
    </location>
</feature>
<evidence type="ECO:0000313" key="3">
    <source>
        <dbReference type="Proteomes" id="UP000481861"/>
    </source>
</evidence>
<name>A0A7C8IIC1_9PLEO</name>
<evidence type="ECO:0000313" key="2">
    <source>
        <dbReference type="EMBL" id="KAF2877312.1"/>
    </source>
</evidence>